<comment type="caution">
    <text evidence="1">The sequence shown here is derived from an EMBL/GenBank/DDBJ whole genome shotgun (WGS) entry which is preliminary data.</text>
</comment>
<sequence length="141" mass="15706">MFGRKKGRIGMQKPKMSVIRESLLVLGEESCKHQRLGSTGGCSVEADAIGVFHSFRFDANLASLRKACLLLAFDSERNVLMKPKSTLESLIDQAIERRDYNGISLVHLPSIGFINVRLAKSDSWDMVKKKRATLLAIGKRT</sequence>
<dbReference type="STRING" id="1823756.A4H34_08075"/>
<gene>
    <name evidence="1" type="ORF">A4H34_08075</name>
</gene>
<reference evidence="1 2" key="1">
    <citation type="submission" date="2016-04" db="EMBL/GenBank/DDBJ databases">
        <title>Peptidophaga gingivicola gen. nov., sp. nov., isolated from human subgingival plaque.</title>
        <authorList>
            <person name="Beall C.J."/>
            <person name="Mokrzan E.M."/>
            <person name="Griffen A.L."/>
            <person name="Leys E.J."/>
        </authorList>
    </citation>
    <scope>NUCLEOTIDE SEQUENCE [LARGE SCALE GENOMIC DNA]</scope>
    <source>
        <strain evidence="1 2">BA112</strain>
    </source>
</reference>
<evidence type="ECO:0000313" key="1">
    <source>
        <dbReference type="EMBL" id="OAP85550.1"/>
    </source>
</evidence>
<evidence type="ECO:0000313" key="2">
    <source>
        <dbReference type="Proteomes" id="UP000078368"/>
    </source>
</evidence>
<organism evidence="1 2">
    <name type="scientific">Peptidiphaga gingivicola</name>
    <dbReference type="NCBI Taxonomy" id="2741497"/>
    <lineage>
        <taxon>Bacteria</taxon>
        <taxon>Bacillati</taxon>
        <taxon>Actinomycetota</taxon>
        <taxon>Actinomycetes</taxon>
        <taxon>Actinomycetales</taxon>
        <taxon>Actinomycetaceae</taxon>
        <taxon>Peptidiphaga</taxon>
    </lineage>
</organism>
<dbReference type="Proteomes" id="UP000078368">
    <property type="component" value="Unassembled WGS sequence"/>
</dbReference>
<dbReference type="AlphaFoldDB" id="A0A179B227"/>
<protein>
    <submittedName>
        <fullName evidence="1">Uncharacterized protein</fullName>
    </submittedName>
</protein>
<proteinExistence type="predicted"/>
<keyword evidence="2" id="KW-1185">Reference proteome</keyword>
<dbReference type="EMBL" id="LVZK01000002">
    <property type="protein sequence ID" value="OAP85550.1"/>
    <property type="molecule type" value="Genomic_DNA"/>
</dbReference>
<accession>A0A179B227</accession>
<name>A0A179B227_9ACTO</name>